<comment type="caution">
    <text evidence="3">The sequence shown here is derived from an EMBL/GenBank/DDBJ whole genome shotgun (WGS) entry which is preliminary data.</text>
</comment>
<protein>
    <submittedName>
        <fullName evidence="3">UDP-D-xylose:L-fucose alpha-1,3-D-xylosyltransferase 3</fullName>
    </submittedName>
</protein>
<evidence type="ECO:0000256" key="1">
    <source>
        <dbReference type="ARBA" id="ARBA00007033"/>
    </source>
</evidence>
<keyword evidence="4" id="KW-1185">Reference proteome</keyword>
<dbReference type="EMBL" id="JAIZAY010000002">
    <property type="protein sequence ID" value="KAJ8047285.1"/>
    <property type="molecule type" value="Genomic_DNA"/>
</dbReference>
<feature type="domain" description="Nucleotide-diphospho-sugar transferase" evidence="2">
    <location>
        <begin position="80"/>
        <end position="277"/>
    </location>
</feature>
<organism evidence="3 4">
    <name type="scientific">Holothuria leucospilota</name>
    <name type="common">Black long sea cucumber</name>
    <name type="synonym">Mertensiothuria leucospilota</name>
    <dbReference type="NCBI Taxonomy" id="206669"/>
    <lineage>
        <taxon>Eukaryota</taxon>
        <taxon>Metazoa</taxon>
        <taxon>Echinodermata</taxon>
        <taxon>Eleutherozoa</taxon>
        <taxon>Echinozoa</taxon>
        <taxon>Holothuroidea</taxon>
        <taxon>Aspidochirotacea</taxon>
        <taxon>Aspidochirotida</taxon>
        <taxon>Holothuriidae</taxon>
        <taxon>Holothuria</taxon>
    </lineage>
</organism>
<dbReference type="GO" id="GO:0016757">
    <property type="term" value="F:glycosyltransferase activity"/>
    <property type="evidence" value="ECO:0007669"/>
    <property type="project" value="TreeGrafter"/>
</dbReference>
<dbReference type="SUPFAM" id="SSF53448">
    <property type="entry name" value="Nucleotide-diphospho-sugar transferases"/>
    <property type="match status" value="1"/>
</dbReference>
<name>A0A9Q1CM98_HOLLE</name>
<evidence type="ECO:0000313" key="3">
    <source>
        <dbReference type="EMBL" id="KAJ8047285.1"/>
    </source>
</evidence>
<dbReference type="GO" id="GO:0005794">
    <property type="term" value="C:Golgi apparatus"/>
    <property type="evidence" value="ECO:0007669"/>
    <property type="project" value="TreeGrafter"/>
</dbReference>
<dbReference type="InterPro" id="IPR052636">
    <property type="entry name" value="UDP-D-xylose:L-fucose_XylT"/>
</dbReference>
<evidence type="ECO:0000259" key="2">
    <source>
        <dbReference type="Pfam" id="PF03407"/>
    </source>
</evidence>
<dbReference type="Proteomes" id="UP001152320">
    <property type="component" value="Chromosome 2"/>
</dbReference>
<dbReference type="PANTHER" id="PTHR47032:SF1">
    <property type="entry name" value="UDP-D-XYLOSE:L-FUCOSE ALPHA-1,3-D-XYLOSYLTRANSFERASE-RELATED"/>
    <property type="match status" value="1"/>
</dbReference>
<dbReference type="PANTHER" id="PTHR47032">
    <property type="entry name" value="UDP-D-XYLOSE:L-FUCOSE ALPHA-1,3-D-XYLOSYLTRANSFERASE-RELATED"/>
    <property type="match status" value="1"/>
</dbReference>
<dbReference type="OrthoDB" id="1712432at2759"/>
<dbReference type="InterPro" id="IPR029044">
    <property type="entry name" value="Nucleotide-diphossugar_trans"/>
</dbReference>
<sequence>MGYQLHVIASRHKDGIKLKRLPMVQTERRKSAKDSNSYFPSIEDIKYTLSSPVLLICVNFGFLDFLANLLFSINRLGLKPNVLVVCEDEETFLELSQHGNFYDMKFQIVLTHLNKSLPKPSEWKSDGYIQLVRKRPHYIETLLKNNLDVFYVDTDIVWLGDPFPFFRGGYDLFIQQELQNETLYCAGFFYMKSNEYTRSFVSSWARTKFKGRRGIQRALNDLLKKFTNISISALPTNQFSSGGIFFSSNVPWYERSPPPIEVHVNFMAGHDNKKDRMKTFGLWFLQE</sequence>
<proteinExistence type="inferred from homology"/>
<gene>
    <name evidence="3" type="ORF">HOLleu_06253</name>
</gene>
<accession>A0A9Q1CM98</accession>
<evidence type="ECO:0000313" key="4">
    <source>
        <dbReference type="Proteomes" id="UP001152320"/>
    </source>
</evidence>
<dbReference type="AlphaFoldDB" id="A0A9Q1CM98"/>
<dbReference type="InterPro" id="IPR005069">
    <property type="entry name" value="Nucl-diP-sugar_transferase"/>
</dbReference>
<reference evidence="3" key="1">
    <citation type="submission" date="2021-10" db="EMBL/GenBank/DDBJ databases">
        <title>Tropical sea cucumber genome reveals ecological adaptation and Cuvierian tubules defense mechanism.</title>
        <authorList>
            <person name="Chen T."/>
        </authorList>
    </citation>
    <scope>NUCLEOTIDE SEQUENCE</scope>
    <source>
        <strain evidence="3">Nanhai2018</strain>
        <tissue evidence="3">Muscle</tissue>
    </source>
</reference>
<comment type="similarity">
    <text evidence="1">Belongs to the glycosyltransferase 77 family.</text>
</comment>
<dbReference type="Pfam" id="PF03407">
    <property type="entry name" value="Nucleotid_trans"/>
    <property type="match status" value="1"/>
</dbReference>